<gene>
    <name evidence="2" type="ORF">SAMN05216302_10813</name>
</gene>
<dbReference type="GO" id="GO:0004386">
    <property type="term" value="F:helicase activity"/>
    <property type="evidence" value="ECO:0007669"/>
    <property type="project" value="UniProtKB-KW"/>
</dbReference>
<dbReference type="SMART" id="SM00493">
    <property type="entry name" value="TOPRIM"/>
    <property type="match status" value="1"/>
</dbReference>
<evidence type="ECO:0000313" key="2">
    <source>
        <dbReference type="EMBL" id="SFL40805.1"/>
    </source>
</evidence>
<dbReference type="EMBL" id="FOSP01000081">
    <property type="protein sequence ID" value="SFL40805.1"/>
    <property type="molecule type" value="Genomic_DNA"/>
</dbReference>
<dbReference type="RefSeq" id="WP_090703795.1">
    <property type="nucleotide sequence ID" value="NZ_FOSP01000081.1"/>
</dbReference>
<name>A0A1I4HF23_9PROT</name>
<protein>
    <submittedName>
        <fullName evidence="2">Putative DNA primase/helicase</fullName>
    </submittedName>
</protein>
<keyword evidence="2" id="KW-0378">Hydrolase</keyword>
<organism evidence="2 3">
    <name type="scientific">Nitrosomonas aestuarii</name>
    <dbReference type="NCBI Taxonomy" id="52441"/>
    <lineage>
        <taxon>Bacteria</taxon>
        <taxon>Pseudomonadati</taxon>
        <taxon>Pseudomonadota</taxon>
        <taxon>Betaproteobacteria</taxon>
        <taxon>Nitrosomonadales</taxon>
        <taxon>Nitrosomonadaceae</taxon>
        <taxon>Nitrosomonas</taxon>
    </lineage>
</organism>
<dbReference type="STRING" id="52441.SAMN05216302_10813"/>
<dbReference type="CDD" id="cd01029">
    <property type="entry name" value="TOPRIM_primases"/>
    <property type="match status" value="1"/>
</dbReference>
<dbReference type="InterPro" id="IPR034154">
    <property type="entry name" value="TOPRIM_DnaG/twinkle"/>
</dbReference>
<dbReference type="OrthoDB" id="110640at2"/>
<dbReference type="Gene3D" id="3.40.1360.10">
    <property type="match status" value="1"/>
</dbReference>
<reference evidence="3" key="1">
    <citation type="submission" date="2016-10" db="EMBL/GenBank/DDBJ databases">
        <authorList>
            <person name="Varghese N."/>
            <person name="Submissions S."/>
        </authorList>
    </citation>
    <scope>NUCLEOTIDE SEQUENCE [LARGE SCALE GENOMIC DNA]</scope>
    <source>
        <strain evidence="3">Nm69</strain>
    </source>
</reference>
<keyword evidence="2" id="KW-0547">Nucleotide-binding</keyword>
<accession>A0A1I4HF23</accession>
<feature type="domain" description="Toprim" evidence="1">
    <location>
        <begin position="210"/>
        <end position="285"/>
    </location>
</feature>
<keyword evidence="2" id="KW-0347">Helicase</keyword>
<dbReference type="Proteomes" id="UP000199533">
    <property type="component" value="Unassembled WGS sequence"/>
</dbReference>
<evidence type="ECO:0000259" key="1">
    <source>
        <dbReference type="SMART" id="SM00493"/>
    </source>
</evidence>
<sequence>MSTIKNASGQAGAMNKRVCITDTLKYQSFDAEQQFKDAMQIAGIHYSGGVIPDGKLHRFHVEGQKRGSKNGAYVFHGDKYPAGWFQDYKNGISQTWRMDGSRCIPLAVQKQIEAERRQREAEQRKAHERAADKAAYIWRLTKPPVKHSYLAKKRIQPHGARLYRDALVIPIYNESDQLINLQFIDSQGNKRFLSGGRKRGCFYIIGDLAKRILICEGFATGVSLHEETVQRVVVAFDAGNLLPVARNVRELSPDSDIIICGDNDLSGVGQDKATEAALAVGGKVLIPPTPGQDWNDCLTGDIQ</sequence>
<dbReference type="AlphaFoldDB" id="A0A1I4HF23"/>
<dbReference type="Pfam" id="PF13362">
    <property type="entry name" value="Toprim_3"/>
    <property type="match status" value="1"/>
</dbReference>
<proteinExistence type="predicted"/>
<evidence type="ECO:0000313" key="3">
    <source>
        <dbReference type="Proteomes" id="UP000199533"/>
    </source>
</evidence>
<keyword evidence="3" id="KW-1185">Reference proteome</keyword>
<dbReference type="InterPro" id="IPR006171">
    <property type="entry name" value="TOPRIM_dom"/>
</dbReference>
<keyword evidence="2" id="KW-0067">ATP-binding</keyword>